<dbReference type="InterPro" id="IPR001932">
    <property type="entry name" value="PPM-type_phosphatase-like_dom"/>
</dbReference>
<dbReference type="GO" id="GO:0004722">
    <property type="term" value="F:protein serine/threonine phosphatase activity"/>
    <property type="evidence" value="ECO:0007669"/>
    <property type="project" value="InterPro"/>
</dbReference>
<dbReference type="SUPFAM" id="SSF81606">
    <property type="entry name" value="PP2C-like"/>
    <property type="match status" value="1"/>
</dbReference>
<dbReference type="EMBL" id="CAXHTB010000025">
    <property type="protein sequence ID" value="CAL0333501.1"/>
    <property type="molecule type" value="Genomic_DNA"/>
</dbReference>
<evidence type="ECO:0000259" key="1">
    <source>
        <dbReference type="PROSITE" id="PS51746"/>
    </source>
</evidence>
<accession>A0AAV1YHH9</accession>
<dbReference type="PROSITE" id="PS51746">
    <property type="entry name" value="PPM_2"/>
    <property type="match status" value="1"/>
</dbReference>
<proteinExistence type="predicted"/>
<name>A0AAV1YHH9_LUPLU</name>
<reference evidence="2 3" key="1">
    <citation type="submission" date="2024-03" db="EMBL/GenBank/DDBJ databases">
        <authorList>
            <person name="Martinez-Hernandez J."/>
        </authorList>
    </citation>
    <scope>NUCLEOTIDE SEQUENCE [LARGE SCALE GENOMIC DNA]</scope>
</reference>
<protein>
    <recommendedName>
        <fullName evidence="1">PPM-type phosphatase domain-containing protein</fullName>
    </recommendedName>
</protein>
<evidence type="ECO:0000313" key="3">
    <source>
        <dbReference type="Proteomes" id="UP001497480"/>
    </source>
</evidence>
<sequence>MGMKDLHIKIKQFRLKQFILGIGGRKRNHGAAKKPSWMMPITHGYHVVEHRVINDNFNDSDFDSVVIQREQIDQTELWYFGIFDALIGDGITKYMQSHFFDKKPTESHTRKKTKEAMKRAYLTAKAKIREANKSEETCRIGSTSVMVINGEKLVIANLGDYRTVLCKHGIAQQITGMHKKSGKTSWFHGLFSGTKHSTGPELVVGVDRIDSDTDFLILASNGIWEVMKNQEAVNLIRHIEDPQEAAECLANEALSRMSKCNISCLIIRFD</sequence>
<dbReference type="Proteomes" id="UP001497480">
    <property type="component" value="Unassembled WGS sequence"/>
</dbReference>
<dbReference type="CDD" id="cd00143">
    <property type="entry name" value="PP2Cc"/>
    <property type="match status" value="1"/>
</dbReference>
<gene>
    <name evidence="2" type="ORF">LLUT_LOCUS34561</name>
</gene>
<dbReference type="Pfam" id="PF00481">
    <property type="entry name" value="PP2C"/>
    <property type="match status" value="2"/>
</dbReference>
<dbReference type="InterPro" id="IPR015655">
    <property type="entry name" value="PP2C"/>
</dbReference>
<comment type="caution">
    <text evidence="2">The sequence shown here is derived from an EMBL/GenBank/DDBJ whole genome shotgun (WGS) entry which is preliminary data.</text>
</comment>
<keyword evidence="3" id="KW-1185">Reference proteome</keyword>
<evidence type="ECO:0000313" key="2">
    <source>
        <dbReference type="EMBL" id="CAL0333501.1"/>
    </source>
</evidence>
<dbReference type="InterPro" id="IPR036457">
    <property type="entry name" value="PPM-type-like_dom_sf"/>
</dbReference>
<organism evidence="2 3">
    <name type="scientific">Lupinus luteus</name>
    <name type="common">European yellow lupine</name>
    <dbReference type="NCBI Taxonomy" id="3873"/>
    <lineage>
        <taxon>Eukaryota</taxon>
        <taxon>Viridiplantae</taxon>
        <taxon>Streptophyta</taxon>
        <taxon>Embryophyta</taxon>
        <taxon>Tracheophyta</taxon>
        <taxon>Spermatophyta</taxon>
        <taxon>Magnoliopsida</taxon>
        <taxon>eudicotyledons</taxon>
        <taxon>Gunneridae</taxon>
        <taxon>Pentapetalae</taxon>
        <taxon>rosids</taxon>
        <taxon>fabids</taxon>
        <taxon>Fabales</taxon>
        <taxon>Fabaceae</taxon>
        <taxon>Papilionoideae</taxon>
        <taxon>50 kb inversion clade</taxon>
        <taxon>genistoids sensu lato</taxon>
        <taxon>core genistoids</taxon>
        <taxon>Genisteae</taxon>
        <taxon>Lupinus</taxon>
    </lineage>
</organism>
<dbReference type="AlphaFoldDB" id="A0AAV1YHH9"/>
<dbReference type="PANTHER" id="PTHR47992">
    <property type="entry name" value="PROTEIN PHOSPHATASE"/>
    <property type="match status" value="1"/>
</dbReference>
<dbReference type="SMART" id="SM00332">
    <property type="entry name" value="PP2Cc"/>
    <property type="match status" value="1"/>
</dbReference>
<feature type="domain" description="PPM-type phosphatase" evidence="1">
    <location>
        <begin position="44"/>
        <end position="269"/>
    </location>
</feature>
<dbReference type="Gene3D" id="3.60.40.10">
    <property type="entry name" value="PPM-type phosphatase domain"/>
    <property type="match status" value="2"/>
</dbReference>